<dbReference type="CDD" id="cd01741">
    <property type="entry name" value="GATase1_1"/>
    <property type="match status" value="1"/>
</dbReference>
<organism evidence="2 3">
    <name type="scientific">Jiangella ureilytica</name>
    <dbReference type="NCBI Taxonomy" id="2530374"/>
    <lineage>
        <taxon>Bacteria</taxon>
        <taxon>Bacillati</taxon>
        <taxon>Actinomycetota</taxon>
        <taxon>Actinomycetes</taxon>
        <taxon>Jiangellales</taxon>
        <taxon>Jiangellaceae</taxon>
        <taxon>Jiangella</taxon>
    </lineage>
</organism>
<evidence type="ECO:0000313" key="2">
    <source>
        <dbReference type="EMBL" id="TDC51269.1"/>
    </source>
</evidence>
<evidence type="ECO:0000313" key="3">
    <source>
        <dbReference type="Proteomes" id="UP000295621"/>
    </source>
</evidence>
<dbReference type="Proteomes" id="UP000295621">
    <property type="component" value="Unassembled WGS sequence"/>
</dbReference>
<dbReference type="OrthoDB" id="5196541at2"/>
<dbReference type="SUPFAM" id="SSF52317">
    <property type="entry name" value="Class I glutamine amidotransferase-like"/>
    <property type="match status" value="1"/>
</dbReference>
<dbReference type="Pfam" id="PF00117">
    <property type="entry name" value="GATase"/>
    <property type="match status" value="1"/>
</dbReference>
<dbReference type="PROSITE" id="PS51273">
    <property type="entry name" value="GATASE_TYPE_1"/>
    <property type="match status" value="1"/>
</dbReference>
<proteinExistence type="predicted"/>
<sequence length="234" mass="23848">MDVIQHESGCPLDRFEGWLTAAAADVRVVRPYDGDPVPSVPAEGLIVLGGQMSAYDDGVAPWLPAVRALLAVAAAEATPTLGICLGAQLLTVACGGRVEVDAAPGRESGVVDVRWLSSAADDPLVSGLPDPFPGPSMHADAVASLPAGAVLLGSSAMYPHQAFRVGAAAWGVQFHPEVSEPTFAGWAAEHPDVDSAAVVGELVSRDAEVAAAGRELATRFAAIVARAASSAVPR</sequence>
<comment type="caution">
    <text evidence="2">The sequence shown here is derived from an EMBL/GenBank/DDBJ whole genome shotgun (WGS) entry which is preliminary data.</text>
</comment>
<reference evidence="2 3" key="1">
    <citation type="submission" date="2019-02" db="EMBL/GenBank/DDBJ databases">
        <title>Draft genome sequences of novel Actinobacteria.</title>
        <authorList>
            <person name="Sahin N."/>
            <person name="Ay H."/>
            <person name="Saygin H."/>
        </authorList>
    </citation>
    <scope>NUCLEOTIDE SEQUENCE [LARGE SCALE GENOMIC DNA]</scope>
    <source>
        <strain evidence="2 3">KC603</strain>
    </source>
</reference>
<dbReference type="AlphaFoldDB" id="A0A4R4RQ37"/>
<keyword evidence="2" id="KW-0315">Glutamine amidotransferase</keyword>
<feature type="domain" description="Glutamine amidotransferase" evidence="1">
    <location>
        <begin position="40"/>
        <end position="180"/>
    </location>
</feature>
<dbReference type="EMBL" id="SMKL01000024">
    <property type="protein sequence ID" value="TDC51269.1"/>
    <property type="molecule type" value="Genomic_DNA"/>
</dbReference>
<name>A0A4R4RQ37_9ACTN</name>
<dbReference type="Gene3D" id="3.40.50.880">
    <property type="match status" value="1"/>
</dbReference>
<keyword evidence="2" id="KW-0808">Transferase</keyword>
<accession>A0A4R4RQ37</accession>
<dbReference type="PANTHER" id="PTHR42695">
    <property type="entry name" value="GLUTAMINE AMIDOTRANSFERASE YLR126C-RELATED"/>
    <property type="match status" value="1"/>
</dbReference>
<dbReference type="InterPro" id="IPR044992">
    <property type="entry name" value="ChyE-like"/>
</dbReference>
<dbReference type="InterPro" id="IPR017926">
    <property type="entry name" value="GATASE"/>
</dbReference>
<keyword evidence="3" id="KW-1185">Reference proteome</keyword>
<gene>
    <name evidence="2" type="ORF">E1212_12500</name>
</gene>
<dbReference type="GO" id="GO:0016740">
    <property type="term" value="F:transferase activity"/>
    <property type="evidence" value="ECO:0007669"/>
    <property type="project" value="UniProtKB-KW"/>
</dbReference>
<protein>
    <submittedName>
        <fullName evidence="2">Type 1 glutamine amidotransferase</fullName>
    </submittedName>
</protein>
<dbReference type="GO" id="GO:0005829">
    <property type="term" value="C:cytosol"/>
    <property type="evidence" value="ECO:0007669"/>
    <property type="project" value="TreeGrafter"/>
</dbReference>
<dbReference type="PANTHER" id="PTHR42695:SF5">
    <property type="entry name" value="GLUTAMINE AMIDOTRANSFERASE YLR126C-RELATED"/>
    <property type="match status" value="1"/>
</dbReference>
<evidence type="ECO:0000259" key="1">
    <source>
        <dbReference type="Pfam" id="PF00117"/>
    </source>
</evidence>
<dbReference type="InterPro" id="IPR029062">
    <property type="entry name" value="Class_I_gatase-like"/>
</dbReference>